<dbReference type="PROSITE" id="PS50837">
    <property type="entry name" value="NACHT"/>
    <property type="match status" value="1"/>
</dbReference>
<protein>
    <recommendedName>
        <fullName evidence="2">NACHT domain-containing protein</fullName>
    </recommendedName>
</protein>
<evidence type="ECO:0000256" key="1">
    <source>
        <dbReference type="ARBA" id="ARBA00022737"/>
    </source>
</evidence>
<gene>
    <name evidence="3" type="ORF">DFH08DRAFT_715828</name>
</gene>
<evidence type="ECO:0000259" key="2">
    <source>
        <dbReference type="PROSITE" id="PS50837"/>
    </source>
</evidence>
<dbReference type="Proteomes" id="UP001218218">
    <property type="component" value="Unassembled WGS sequence"/>
</dbReference>
<sequence>CLAETRVGILEEIESWLADPSRECNVLWLWGVAGSGKSTIATSVAHHFYKSDTPGHLCAYVFFSRSKPADNDPIVVLHTLAAKLSELNPYIKAALCSALDKPNTLEIPDLHAQFELLLLGPINYALPKMPQVPIVIVLGALDECQISKWRRTLVSLITHDFPRLPPMIRILITSRPNADIATAFRATSRIRDRELGTSVDRQGEDIRLYIQHRMETILGLLGGYKVVGFTLD</sequence>
<feature type="domain" description="NACHT" evidence="2">
    <location>
        <begin position="25"/>
        <end position="178"/>
    </location>
</feature>
<organism evidence="3 4">
    <name type="scientific">Mycena albidolilacea</name>
    <dbReference type="NCBI Taxonomy" id="1033008"/>
    <lineage>
        <taxon>Eukaryota</taxon>
        <taxon>Fungi</taxon>
        <taxon>Dikarya</taxon>
        <taxon>Basidiomycota</taxon>
        <taxon>Agaricomycotina</taxon>
        <taxon>Agaricomycetes</taxon>
        <taxon>Agaricomycetidae</taxon>
        <taxon>Agaricales</taxon>
        <taxon>Marasmiineae</taxon>
        <taxon>Mycenaceae</taxon>
        <taxon>Mycena</taxon>
    </lineage>
</organism>
<keyword evidence="1" id="KW-0677">Repeat</keyword>
<comment type="caution">
    <text evidence="3">The sequence shown here is derived from an EMBL/GenBank/DDBJ whole genome shotgun (WGS) entry which is preliminary data.</text>
</comment>
<feature type="non-terminal residue" evidence="3">
    <location>
        <position position="1"/>
    </location>
</feature>
<dbReference type="SUPFAM" id="SSF52540">
    <property type="entry name" value="P-loop containing nucleoside triphosphate hydrolases"/>
    <property type="match status" value="1"/>
</dbReference>
<dbReference type="CDD" id="cd02019">
    <property type="entry name" value="NK"/>
    <property type="match status" value="1"/>
</dbReference>
<dbReference type="PANTHER" id="PTHR10039">
    <property type="entry name" value="AMELOGENIN"/>
    <property type="match status" value="1"/>
</dbReference>
<name>A0AAD6ZC13_9AGAR</name>
<dbReference type="EMBL" id="JARIHO010000063">
    <property type="protein sequence ID" value="KAJ7315167.1"/>
    <property type="molecule type" value="Genomic_DNA"/>
</dbReference>
<evidence type="ECO:0000313" key="3">
    <source>
        <dbReference type="EMBL" id="KAJ7315167.1"/>
    </source>
</evidence>
<evidence type="ECO:0000313" key="4">
    <source>
        <dbReference type="Proteomes" id="UP001218218"/>
    </source>
</evidence>
<keyword evidence="4" id="KW-1185">Reference proteome</keyword>
<dbReference type="AlphaFoldDB" id="A0AAD6ZC13"/>
<dbReference type="Pfam" id="PF24883">
    <property type="entry name" value="NPHP3_N"/>
    <property type="match status" value="1"/>
</dbReference>
<proteinExistence type="predicted"/>
<accession>A0AAD6ZC13</accession>
<dbReference type="InterPro" id="IPR027417">
    <property type="entry name" value="P-loop_NTPase"/>
</dbReference>
<dbReference type="InterPro" id="IPR056884">
    <property type="entry name" value="NPHP3-like_N"/>
</dbReference>
<dbReference type="InterPro" id="IPR007111">
    <property type="entry name" value="NACHT_NTPase"/>
</dbReference>
<reference evidence="3" key="1">
    <citation type="submission" date="2023-03" db="EMBL/GenBank/DDBJ databases">
        <title>Massive genome expansion in bonnet fungi (Mycena s.s.) driven by repeated elements and novel gene families across ecological guilds.</title>
        <authorList>
            <consortium name="Lawrence Berkeley National Laboratory"/>
            <person name="Harder C.B."/>
            <person name="Miyauchi S."/>
            <person name="Viragh M."/>
            <person name="Kuo A."/>
            <person name="Thoen E."/>
            <person name="Andreopoulos B."/>
            <person name="Lu D."/>
            <person name="Skrede I."/>
            <person name="Drula E."/>
            <person name="Henrissat B."/>
            <person name="Morin E."/>
            <person name="Kohler A."/>
            <person name="Barry K."/>
            <person name="LaButti K."/>
            <person name="Morin E."/>
            <person name="Salamov A."/>
            <person name="Lipzen A."/>
            <person name="Mereny Z."/>
            <person name="Hegedus B."/>
            <person name="Baldrian P."/>
            <person name="Stursova M."/>
            <person name="Weitz H."/>
            <person name="Taylor A."/>
            <person name="Grigoriev I.V."/>
            <person name="Nagy L.G."/>
            <person name="Martin F."/>
            <person name="Kauserud H."/>
        </authorList>
    </citation>
    <scope>NUCLEOTIDE SEQUENCE</scope>
    <source>
        <strain evidence="3">CBHHK002</strain>
    </source>
</reference>
<dbReference type="Gene3D" id="3.40.50.300">
    <property type="entry name" value="P-loop containing nucleotide triphosphate hydrolases"/>
    <property type="match status" value="1"/>
</dbReference>
<dbReference type="PANTHER" id="PTHR10039:SF14">
    <property type="entry name" value="NACHT DOMAIN-CONTAINING PROTEIN"/>
    <property type="match status" value="1"/>
</dbReference>